<sequence length="239" mass="26631">MKQIEIKDLEFKWKGQVDALLKIDHLKIEKGKRFFLQGESGSGKTSLLSLLAGINAPQKGLIELLGQPINKMKTHERDEFRAKHIGYIFQLFNLVPYLSVIENVTLPCQFSKHRNNAFASGNNAKNEAIRLLKHVGLAGKDVLHKPVTELSVGQQQRVAACRALIGNPEIIIADEPTSSLDEKAQQTFIRLLLAECSANETTLIFVSHDAKFSHLFDKSARLENGEIVYTEQKSKGGAK</sequence>
<dbReference type="GO" id="GO:0022857">
    <property type="term" value="F:transmembrane transporter activity"/>
    <property type="evidence" value="ECO:0007669"/>
    <property type="project" value="TreeGrafter"/>
</dbReference>
<dbReference type="InterPro" id="IPR017911">
    <property type="entry name" value="MacB-like_ATP-bd"/>
</dbReference>
<dbReference type="SMART" id="SM00382">
    <property type="entry name" value="AAA"/>
    <property type="match status" value="1"/>
</dbReference>
<dbReference type="InterPro" id="IPR003593">
    <property type="entry name" value="AAA+_ATPase"/>
</dbReference>
<proteinExistence type="predicted"/>
<keyword evidence="2" id="KW-0547">Nucleotide-binding</keyword>
<keyword evidence="1" id="KW-0813">Transport</keyword>
<dbReference type="AlphaFoldDB" id="A0A9X3J6T4"/>
<keyword evidence="3 5" id="KW-0067">ATP-binding</keyword>
<dbReference type="InterPro" id="IPR027417">
    <property type="entry name" value="P-loop_NTPase"/>
</dbReference>
<comment type="caution">
    <text evidence="5">The sequence shown here is derived from an EMBL/GenBank/DDBJ whole genome shotgun (WGS) entry which is preliminary data.</text>
</comment>
<dbReference type="GO" id="GO:0005524">
    <property type="term" value="F:ATP binding"/>
    <property type="evidence" value="ECO:0007669"/>
    <property type="project" value="UniProtKB-KW"/>
</dbReference>
<evidence type="ECO:0000313" key="5">
    <source>
        <dbReference type="EMBL" id="MCY1719970.1"/>
    </source>
</evidence>
<dbReference type="CDD" id="cd03255">
    <property type="entry name" value="ABC_MJ0796_LolCDE_FtsE"/>
    <property type="match status" value="1"/>
</dbReference>
<feature type="domain" description="ABC transporter" evidence="4">
    <location>
        <begin position="4"/>
        <end position="238"/>
    </location>
</feature>
<organism evidence="5 6">
    <name type="scientific">Draconibacterium aestuarii</name>
    <dbReference type="NCBI Taxonomy" id="2998507"/>
    <lineage>
        <taxon>Bacteria</taxon>
        <taxon>Pseudomonadati</taxon>
        <taxon>Bacteroidota</taxon>
        <taxon>Bacteroidia</taxon>
        <taxon>Marinilabiliales</taxon>
        <taxon>Prolixibacteraceae</taxon>
        <taxon>Draconibacterium</taxon>
    </lineage>
</organism>
<dbReference type="Proteomes" id="UP001145087">
    <property type="component" value="Unassembled WGS sequence"/>
</dbReference>
<dbReference type="Gene3D" id="3.40.50.300">
    <property type="entry name" value="P-loop containing nucleotide triphosphate hydrolases"/>
    <property type="match status" value="1"/>
</dbReference>
<dbReference type="InterPro" id="IPR015854">
    <property type="entry name" value="ABC_transpr_LolD-like"/>
</dbReference>
<dbReference type="GO" id="GO:0016887">
    <property type="term" value="F:ATP hydrolysis activity"/>
    <property type="evidence" value="ECO:0007669"/>
    <property type="project" value="InterPro"/>
</dbReference>
<dbReference type="PANTHER" id="PTHR24220">
    <property type="entry name" value="IMPORT ATP-BINDING PROTEIN"/>
    <property type="match status" value="1"/>
</dbReference>
<name>A0A9X3J6T4_9BACT</name>
<accession>A0A9X3J6T4</accession>
<dbReference type="RefSeq" id="WP_343332302.1">
    <property type="nucleotide sequence ID" value="NZ_JAPOHD010000012.1"/>
</dbReference>
<protein>
    <submittedName>
        <fullName evidence="5">ABC transporter ATP-binding protein</fullName>
    </submittedName>
</protein>
<dbReference type="SUPFAM" id="SSF52540">
    <property type="entry name" value="P-loop containing nucleoside triphosphate hydrolases"/>
    <property type="match status" value="1"/>
</dbReference>
<dbReference type="PANTHER" id="PTHR24220:SF611">
    <property type="entry name" value="ATP-BINDING COMPONENT OF ABC TRANSPORTER-RELATED"/>
    <property type="match status" value="1"/>
</dbReference>
<evidence type="ECO:0000259" key="4">
    <source>
        <dbReference type="PROSITE" id="PS50893"/>
    </source>
</evidence>
<dbReference type="Pfam" id="PF00005">
    <property type="entry name" value="ABC_tran"/>
    <property type="match status" value="1"/>
</dbReference>
<dbReference type="GO" id="GO:0005886">
    <property type="term" value="C:plasma membrane"/>
    <property type="evidence" value="ECO:0007669"/>
    <property type="project" value="TreeGrafter"/>
</dbReference>
<evidence type="ECO:0000256" key="1">
    <source>
        <dbReference type="ARBA" id="ARBA00022448"/>
    </source>
</evidence>
<dbReference type="EMBL" id="JAPOHD010000012">
    <property type="protein sequence ID" value="MCY1719970.1"/>
    <property type="molecule type" value="Genomic_DNA"/>
</dbReference>
<keyword evidence="6" id="KW-1185">Reference proteome</keyword>
<dbReference type="PROSITE" id="PS50893">
    <property type="entry name" value="ABC_TRANSPORTER_2"/>
    <property type="match status" value="1"/>
</dbReference>
<reference evidence="5" key="1">
    <citation type="submission" date="2022-11" db="EMBL/GenBank/DDBJ databases">
        <title>Marilongibacter aestuarii gen. nov., sp. nov., isolated from tidal flat sediment.</title>
        <authorList>
            <person name="Jiayan W."/>
        </authorList>
    </citation>
    <scope>NUCLEOTIDE SEQUENCE</scope>
    <source>
        <strain evidence="5">Z1-6</strain>
    </source>
</reference>
<evidence type="ECO:0000256" key="3">
    <source>
        <dbReference type="ARBA" id="ARBA00022840"/>
    </source>
</evidence>
<dbReference type="InterPro" id="IPR003439">
    <property type="entry name" value="ABC_transporter-like_ATP-bd"/>
</dbReference>
<evidence type="ECO:0000313" key="6">
    <source>
        <dbReference type="Proteomes" id="UP001145087"/>
    </source>
</evidence>
<evidence type="ECO:0000256" key="2">
    <source>
        <dbReference type="ARBA" id="ARBA00022741"/>
    </source>
</evidence>
<gene>
    <name evidence="5" type="ORF">OU798_06420</name>
</gene>